<gene>
    <name evidence="2" type="ORF">L486_02333</name>
</gene>
<sequence length="328" mass="37405">MAPEMMMIFVGTEHKRGKQFHVWVNQYGTSEDLVEAICLHERLSPNSFILQHKLTSDPIIPFQPLRSQDILPYSVVHLYYIDDLRGRELKRKAEQKEEYEKRGRYMSKVDGKMKLRRRSKLELEQHRRKEKQKERGDGLLPCYKEFWRGALGLGGNIGIENFDIDIDTDLDIGFGQAEKGYRYAQGVSINGHRYEQPRVSGSRNNGQKKEAKQLLTSKPLLLSPSKKDGWTTSSKVSNTGSPDPMDSSAHYRRHTTTSISLRSPSGSSYTLETGFGSESSHSASSDAKDDEESPIPYRRIPTPQLPQHPKDIDMSVAGPSMEKYWQGR</sequence>
<organism evidence="2 3">
    <name type="scientific">Kwoniella mangroviensis CBS 10435</name>
    <dbReference type="NCBI Taxonomy" id="1331196"/>
    <lineage>
        <taxon>Eukaryota</taxon>
        <taxon>Fungi</taxon>
        <taxon>Dikarya</taxon>
        <taxon>Basidiomycota</taxon>
        <taxon>Agaricomycotina</taxon>
        <taxon>Tremellomycetes</taxon>
        <taxon>Tremellales</taxon>
        <taxon>Cryptococcaceae</taxon>
        <taxon>Kwoniella</taxon>
    </lineage>
</organism>
<feature type="compositionally biased region" description="Low complexity" evidence="1">
    <location>
        <begin position="214"/>
        <end position="224"/>
    </location>
</feature>
<feature type="region of interest" description="Disordered" evidence="1">
    <location>
        <begin position="192"/>
        <end position="328"/>
    </location>
</feature>
<evidence type="ECO:0000313" key="3">
    <source>
        <dbReference type="Proteomes" id="UP000092583"/>
    </source>
</evidence>
<dbReference type="AlphaFoldDB" id="A0A1B9IVV4"/>
<dbReference type="Proteomes" id="UP000092583">
    <property type="component" value="Unassembled WGS sequence"/>
</dbReference>
<reference evidence="3" key="2">
    <citation type="submission" date="2013-12" db="EMBL/GenBank/DDBJ databases">
        <title>Evolution of pathogenesis and genome organization in the Tremellales.</title>
        <authorList>
            <person name="Cuomo C."/>
            <person name="Litvintseva A."/>
            <person name="Heitman J."/>
            <person name="Chen Y."/>
            <person name="Sun S."/>
            <person name="Springer D."/>
            <person name="Dromer F."/>
            <person name="Young S."/>
            <person name="Zeng Q."/>
            <person name="Chapman S."/>
            <person name="Gujja S."/>
            <person name="Saif S."/>
            <person name="Birren B."/>
        </authorList>
    </citation>
    <scope>NUCLEOTIDE SEQUENCE [LARGE SCALE GENOMIC DNA]</scope>
    <source>
        <strain evidence="3">CBS 10435</strain>
    </source>
</reference>
<feature type="compositionally biased region" description="Polar residues" evidence="1">
    <location>
        <begin position="256"/>
        <end position="271"/>
    </location>
</feature>
<feature type="compositionally biased region" description="Polar residues" evidence="1">
    <location>
        <begin position="230"/>
        <end position="241"/>
    </location>
</feature>
<reference evidence="2 3" key="1">
    <citation type="submission" date="2013-07" db="EMBL/GenBank/DDBJ databases">
        <title>The Genome Sequence of Kwoniella mangroviensis CBS10435.</title>
        <authorList>
            <consortium name="The Broad Institute Genome Sequencing Platform"/>
            <person name="Cuomo C."/>
            <person name="Litvintseva A."/>
            <person name="Chen Y."/>
            <person name="Heitman J."/>
            <person name="Sun S."/>
            <person name="Springer D."/>
            <person name="Dromer F."/>
            <person name="Young S.K."/>
            <person name="Zeng Q."/>
            <person name="Gargeya S."/>
            <person name="Fitzgerald M."/>
            <person name="Abouelleil A."/>
            <person name="Alvarado L."/>
            <person name="Berlin A.M."/>
            <person name="Chapman S.B."/>
            <person name="Dewar J."/>
            <person name="Goldberg J."/>
            <person name="Griggs A."/>
            <person name="Gujja S."/>
            <person name="Hansen M."/>
            <person name="Howarth C."/>
            <person name="Imamovic A."/>
            <person name="Larimer J."/>
            <person name="McCowan C."/>
            <person name="Murphy C."/>
            <person name="Pearson M."/>
            <person name="Priest M."/>
            <person name="Roberts A."/>
            <person name="Saif S."/>
            <person name="Shea T."/>
            <person name="Sykes S."/>
            <person name="Wortman J."/>
            <person name="Nusbaum C."/>
            <person name="Birren B."/>
        </authorList>
    </citation>
    <scope>NUCLEOTIDE SEQUENCE [LARGE SCALE GENOMIC DNA]</scope>
    <source>
        <strain evidence="2 3">CBS 10435</strain>
    </source>
</reference>
<dbReference type="OrthoDB" id="2565272at2759"/>
<name>A0A1B9IVV4_9TREE</name>
<evidence type="ECO:0000256" key="1">
    <source>
        <dbReference type="SAM" id="MobiDB-lite"/>
    </source>
</evidence>
<dbReference type="EMBL" id="KI669460">
    <property type="protein sequence ID" value="OCF59661.1"/>
    <property type="molecule type" value="Genomic_DNA"/>
</dbReference>
<evidence type="ECO:0000313" key="2">
    <source>
        <dbReference type="EMBL" id="OCF59661.1"/>
    </source>
</evidence>
<accession>A0A1B9IVV4</accession>
<proteinExistence type="predicted"/>
<protein>
    <submittedName>
        <fullName evidence="2">Uncharacterized protein</fullName>
    </submittedName>
</protein>
<keyword evidence="3" id="KW-1185">Reference proteome</keyword>